<dbReference type="FunFam" id="2.60.40.10:FF:000495">
    <property type="entry name" value="Periplasmic beta-glucosidase"/>
    <property type="match status" value="1"/>
</dbReference>
<evidence type="ECO:0000256" key="4">
    <source>
        <dbReference type="ARBA" id="ARBA00022801"/>
    </source>
</evidence>
<comment type="similarity">
    <text evidence="2">Belongs to the glycosyl hydrolase 3 family.</text>
</comment>
<dbReference type="InterPro" id="IPR036881">
    <property type="entry name" value="Glyco_hydro_3_C_sf"/>
</dbReference>
<dbReference type="PANTHER" id="PTHR42715">
    <property type="entry name" value="BETA-GLUCOSIDASE"/>
    <property type="match status" value="1"/>
</dbReference>
<dbReference type="OrthoDB" id="3036196at2759"/>
<dbReference type="PANTHER" id="PTHR42715:SF27">
    <property type="entry name" value="BETA-GLUCOSIDASE-RELATED"/>
    <property type="match status" value="1"/>
</dbReference>
<evidence type="ECO:0000313" key="8">
    <source>
        <dbReference type="Proteomes" id="UP000054248"/>
    </source>
</evidence>
<evidence type="ECO:0000256" key="5">
    <source>
        <dbReference type="ARBA" id="ARBA00023295"/>
    </source>
</evidence>
<evidence type="ECO:0000256" key="3">
    <source>
        <dbReference type="ARBA" id="ARBA00012744"/>
    </source>
</evidence>
<dbReference type="STRING" id="1051891.A0A0C3K7C4"/>
<protein>
    <recommendedName>
        <fullName evidence="3">beta-glucosidase</fullName>
        <ecNumber evidence="3">3.2.1.21</ecNumber>
    </recommendedName>
</protein>
<dbReference type="GO" id="GO:0009251">
    <property type="term" value="P:glucan catabolic process"/>
    <property type="evidence" value="ECO:0007669"/>
    <property type="project" value="TreeGrafter"/>
</dbReference>
<dbReference type="SMART" id="SM01217">
    <property type="entry name" value="Fn3_like"/>
    <property type="match status" value="1"/>
</dbReference>
<dbReference type="InterPro" id="IPR050288">
    <property type="entry name" value="Cellulose_deg_GH3"/>
</dbReference>
<reference evidence="8" key="2">
    <citation type="submission" date="2015-01" db="EMBL/GenBank/DDBJ databases">
        <title>Evolutionary Origins and Diversification of the Mycorrhizal Mutualists.</title>
        <authorList>
            <consortium name="DOE Joint Genome Institute"/>
            <consortium name="Mycorrhizal Genomics Consortium"/>
            <person name="Kohler A."/>
            <person name="Kuo A."/>
            <person name="Nagy L.G."/>
            <person name="Floudas D."/>
            <person name="Copeland A."/>
            <person name="Barry K.W."/>
            <person name="Cichocki N."/>
            <person name="Veneault-Fourrey C."/>
            <person name="LaButti K."/>
            <person name="Lindquist E.A."/>
            <person name="Lipzen A."/>
            <person name="Lundell T."/>
            <person name="Morin E."/>
            <person name="Murat C."/>
            <person name="Riley R."/>
            <person name="Ohm R."/>
            <person name="Sun H."/>
            <person name="Tunlid A."/>
            <person name="Henrissat B."/>
            <person name="Grigoriev I.V."/>
            <person name="Hibbett D.S."/>
            <person name="Martin F."/>
        </authorList>
    </citation>
    <scope>NUCLEOTIDE SEQUENCE [LARGE SCALE GENOMIC DNA]</scope>
    <source>
        <strain evidence="8">MUT 4182</strain>
    </source>
</reference>
<gene>
    <name evidence="7" type="ORF">M407DRAFT_246786</name>
</gene>
<dbReference type="EC" id="3.2.1.21" evidence="3"/>
<dbReference type="GO" id="GO:0008422">
    <property type="term" value="F:beta-glucosidase activity"/>
    <property type="evidence" value="ECO:0007669"/>
    <property type="project" value="UniProtKB-EC"/>
</dbReference>
<dbReference type="AlphaFoldDB" id="A0A0C3K7C4"/>
<feature type="domain" description="Fibronectin type III-like" evidence="6">
    <location>
        <begin position="92"/>
        <end position="163"/>
    </location>
</feature>
<sequence length="183" mass="20604">MSMTFPKRLEDVPTYGHFSPQNGNVRYGEDLYVGYKSYHHRNITPLFPFGYGLSYTTFKYGEAKVSAPSSSSDFSVTITVSITNTGSVVGSEAVQVYVSLPKGELSHPQQQLKAFKKVKNLAPGKTEEVQFTLDKYAVSYWDDIVHRWRADKGTYTVRVGRSAAEVESETTFEVDETFEWNGL</sequence>
<dbReference type="Gene3D" id="3.40.50.1700">
    <property type="entry name" value="Glycoside hydrolase family 3 C-terminal domain"/>
    <property type="match status" value="1"/>
</dbReference>
<dbReference type="Proteomes" id="UP000054248">
    <property type="component" value="Unassembled WGS sequence"/>
</dbReference>
<reference evidence="7 8" key="1">
    <citation type="submission" date="2014-04" db="EMBL/GenBank/DDBJ databases">
        <authorList>
            <consortium name="DOE Joint Genome Institute"/>
            <person name="Kuo A."/>
            <person name="Girlanda M."/>
            <person name="Perotto S."/>
            <person name="Kohler A."/>
            <person name="Nagy L.G."/>
            <person name="Floudas D."/>
            <person name="Copeland A."/>
            <person name="Barry K.W."/>
            <person name="Cichocki N."/>
            <person name="Veneault-Fourrey C."/>
            <person name="LaButti K."/>
            <person name="Lindquist E.A."/>
            <person name="Lipzen A."/>
            <person name="Lundell T."/>
            <person name="Morin E."/>
            <person name="Murat C."/>
            <person name="Sun H."/>
            <person name="Tunlid A."/>
            <person name="Henrissat B."/>
            <person name="Grigoriev I.V."/>
            <person name="Hibbett D.S."/>
            <person name="Martin F."/>
            <person name="Nordberg H.P."/>
            <person name="Cantor M.N."/>
            <person name="Hua S.X."/>
        </authorList>
    </citation>
    <scope>NUCLEOTIDE SEQUENCE [LARGE SCALE GENOMIC DNA]</scope>
    <source>
        <strain evidence="7 8">MUT 4182</strain>
    </source>
</reference>
<evidence type="ECO:0000259" key="6">
    <source>
        <dbReference type="SMART" id="SM01217"/>
    </source>
</evidence>
<keyword evidence="5" id="KW-0326">Glycosidase</keyword>
<comment type="catalytic activity">
    <reaction evidence="1">
        <text>Hydrolysis of terminal, non-reducing beta-D-glucosyl residues with release of beta-D-glucose.</text>
        <dbReference type="EC" id="3.2.1.21"/>
    </reaction>
</comment>
<dbReference type="SUPFAM" id="SSF52279">
    <property type="entry name" value="Beta-D-glucan exohydrolase, C-terminal domain"/>
    <property type="match status" value="1"/>
</dbReference>
<dbReference type="InterPro" id="IPR013783">
    <property type="entry name" value="Ig-like_fold"/>
</dbReference>
<accession>A0A0C3K7C4</accession>
<dbReference type="HOGENOM" id="CLU_004542_0_3_1"/>
<evidence type="ECO:0000313" key="7">
    <source>
        <dbReference type="EMBL" id="KIO17298.1"/>
    </source>
</evidence>
<evidence type="ECO:0000256" key="1">
    <source>
        <dbReference type="ARBA" id="ARBA00000448"/>
    </source>
</evidence>
<evidence type="ECO:0000256" key="2">
    <source>
        <dbReference type="ARBA" id="ARBA00005336"/>
    </source>
</evidence>
<proteinExistence type="inferred from homology"/>
<name>A0A0C3K7C4_9AGAM</name>
<keyword evidence="4" id="KW-0378">Hydrolase</keyword>
<dbReference type="InterPro" id="IPR026891">
    <property type="entry name" value="Fn3-like"/>
</dbReference>
<keyword evidence="8" id="KW-1185">Reference proteome</keyword>
<dbReference type="EMBL" id="KN823402">
    <property type="protein sequence ID" value="KIO17298.1"/>
    <property type="molecule type" value="Genomic_DNA"/>
</dbReference>
<dbReference type="Gene3D" id="2.60.40.10">
    <property type="entry name" value="Immunoglobulins"/>
    <property type="match status" value="1"/>
</dbReference>
<organism evidence="7 8">
    <name type="scientific">Tulasnella calospora MUT 4182</name>
    <dbReference type="NCBI Taxonomy" id="1051891"/>
    <lineage>
        <taxon>Eukaryota</taxon>
        <taxon>Fungi</taxon>
        <taxon>Dikarya</taxon>
        <taxon>Basidiomycota</taxon>
        <taxon>Agaricomycotina</taxon>
        <taxon>Agaricomycetes</taxon>
        <taxon>Cantharellales</taxon>
        <taxon>Tulasnellaceae</taxon>
        <taxon>Tulasnella</taxon>
    </lineage>
</organism>
<dbReference type="Pfam" id="PF14310">
    <property type="entry name" value="Fn3-like"/>
    <property type="match status" value="1"/>
</dbReference>